<dbReference type="OMA" id="WHLALKE"/>
<evidence type="ECO:0000313" key="2">
    <source>
        <dbReference type="EMBL" id="EMR71616.1"/>
    </source>
</evidence>
<reference evidence="3" key="1">
    <citation type="journal article" date="2013" name="Genome Announc.">
        <title>Draft genome sequence of the grapevine dieback fungus Eutypa lata UCR-EL1.</title>
        <authorList>
            <person name="Blanco-Ulate B."/>
            <person name="Rolshausen P.E."/>
            <person name="Cantu D."/>
        </authorList>
    </citation>
    <scope>NUCLEOTIDE SEQUENCE [LARGE SCALE GENOMIC DNA]</scope>
    <source>
        <strain evidence="3">UCR-EL1</strain>
    </source>
</reference>
<evidence type="ECO:0008006" key="4">
    <source>
        <dbReference type="Google" id="ProtNLM"/>
    </source>
</evidence>
<keyword evidence="3" id="KW-1185">Reference proteome</keyword>
<name>M7TP03_EUTLA</name>
<dbReference type="STRING" id="1287681.M7TP03"/>
<dbReference type="Proteomes" id="UP000012174">
    <property type="component" value="Unassembled WGS sequence"/>
</dbReference>
<gene>
    <name evidence="2" type="ORF">UCREL1_1338</name>
</gene>
<dbReference type="KEGG" id="ela:UCREL1_1338"/>
<evidence type="ECO:0000256" key="1">
    <source>
        <dbReference type="SAM" id="MobiDB-lite"/>
    </source>
</evidence>
<evidence type="ECO:0000313" key="3">
    <source>
        <dbReference type="Proteomes" id="UP000012174"/>
    </source>
</evidence>
<proteinExistence type="predicted"/>
<feature type="region of interest" description="Disordered" evidence="1">
    <location>
        <begin position="330"/>
        <end position="373"/>
    </location>
</feature>
<feature type="compositionally biased region" description="Acidic residues" evidence="1">
    <location>
        <begin position="345"/>
        <end position="373"/>
    </location>
</feature>
<protein>
    <recommendedName>
        <fullName evidence="4">F-box domain-containing protein</fullName>
    </recommendedName>
</protein>
<dbReference type="EMBL" id="KB705618">
    <property type="protein sequence ID" value="EMR71616.1"/>
    <property type="molecule type" value="Genomic_DNA"/>
</dbReference>
<accession>M7TP03</accession>
<dbReference type="AlphaFoldDB" id="M7TP03"/>
<organism evidence="2 3">
    <name type="scientific">Eutypa lata (strain UCR-EL1)</name>
    <name type="common">Grapevine dieback disease fungus</name>
    <name type="synonym">Eutypa armeniacae</name>
    <dbReference type="NCBI Taxonomy" id="1287681"/>
    <lineage>
        <taxon>Eukaryota</taxon>
        <taxon>Fungi</taxon>
        <taxon>Dikarya</taxon>
        <taxon>Ascomycota</taxon>
        <taxon>Pezizomycotina</taxon>
        <taxon>Sordariomycetes</taxon>
        <taxon>Xylariomycetidae</taxon>
        <taxon>Xylariales</taxon>
        <taxon>Diatrypaceae</taxon>
        <taxon>Eutypa</taxon>
    </lineage>
</organism>
<dbReference type="eggNOG" id="ENOG502RR7C">
    <property type="taxonomic scope" value="Eukaryota"/>
</dbReference>
<dbReference type="HOGENOM" id="CLU_809183_0_0_1"/>
<dbReference type="OrthoDB" id="4918043at2759"/>
<sequence>MVSLELLPMELVLDLAEHMDIASLKQFMATNKDLYELINSHEWSITEAKTSAYTLPPCGKYIMSSTTITRHVLSCGTFKAAAELERRERRVDDLLRHSTEFLDMTSPLELRSELTTAQKDRLVGLLWRAIYHCDRVADLAANGPHEAAGAPPPERWDLITTGAWRLPEEDFPEEIRGRDPCTNFAARPAQIAYIRALPAQDVLFIFYLVAVCGAAFSRKRRIYESSDPAALERVTIFEECVLRHGTYFLWSYVRSARGGEMEEMSGHLLAAGLDELADWETGKPGVMAGLRMTLLNRFREVCLDGDDDDETGISITRCMFEMVGDLILGRKGGKKGKGGKKEGEEGKEDDEDEESRDEGEGEGEGDDVDVDEA</sequence>